<reference evidence="1 2" key="1">
    <citation type="journal article" date="2016" name="Nat. Commun.">
        <title>Extremotolerant tardigrade genome and improved radiotolerance of human cultured cells by tardigrade-unique protein.</title>
        <authorList>
            <person name="Hashimoto T."/>
            <person name="Horikawa D.D."/>
            <person name="Saito Y."/>
            <person name="Kuwahara H."/>
            <person name="Kozuka-Hata H."/>
            <person name="Shin-I T."/>
            <person name="Minakuchi Y."/>
            <person name="Ohishi K."/>
            <person name="Motoyama A."/>
            <person name="Aizu T."/>
            <person name="Enomoto A."/>
            <person name="Kondo K."/>
            <person name="Tanaka S."/>
            <person name="Hara Y."/>
            <person name="Koshikawa S."/>
            <person name="Sagara H."/>
            <person name="Miura T."/>
            <person name="Yokobori S."/>
            <person name="Miyagawa K."/>
            <person name="Suzuki Y."/>
            <person name="Kubo T."/>
            <person name="Oyama M."/>
            <person name="Kohara Y."/>
            <person name="Fujiyama A."/>
            <person name="Arakawa K."/>
            <person name="Katayama T."/>
            <person name="Toyoda A."/>
            <person name="Kunieda T."/>
        </authorList>
    </citation>
    <scope>NUCLEOTIDE SEQUENCE [LARGE SCALE GENOMIC DNA]</scope>
    <source>
        <strain evidence="1 2">YOKOZUNA-1</strain>
    </source>
</reference>
<dbReference type="OrthoDB" id="2016582at2759"/>
<comment type="caution">
    <text evidence="1">The sequence shown here is derived from an EMBL/GenBank/DDBJ whole genome shotgun (WGS) entry which is preliminary data.</text>
</comment>
<organism evidence="1 2">
    <name type="scientific">Ramazzottius varieornatus</name>
    <name type="common">Water bear</name>
    <name type="synonym">Tardigrade</name>
    <dbReference type="NCBI Taxonomy" id="947166"/>
    <lineage>
        <taxon>Eukaryota</taxon>
        <taxon>Metazoa</taxon>
        <taxon>Ecdysozoa</taxon>
        <taxon>Tardigrada</taxon>
        <taxon>Eutardigrada</taxon>
        <taxon>Parachela</taxon>
        <taxon>Hypsibioidea</taxon>
        <taxon>Ramazzottiidae</taxon>
        <taxon>Ramazzottius</taxon>
    </lineage>
</organism>
<name>A0A1D1W5W2_RAMVA</name>
<evidence type="ECO:0000313" key="2">
    <source>
        <dbReference type="Proteomes" id="UP000186922"/>
    </source>
</evidence>
<proteinExistence type="predicted"/>
<sequence length="177" mass="19813">MFNDTGNTTDGSSNHRLIWTAFADHVSVSLLYAAVGKWLTSTRLHGLSCLKSAGHHSRHDSLNESVRRARDSRATRLLREDGLRRDGKTMIPWKNGKELVRNVTVVDTLAKSYVSKTTGKVGTAAEDAEERKIQKYQGIASQYLFIPLVTGSNILNSFCTIMQPTALWIVYFKPDEE</sequence>
<evidence type="ECO:0000313" key="1">
    <source>
        <dbReference type="EMBL" id="GAV06834.1"/>
    </source>
</evidence>
<keyword evidence="2" id="KW-1185">Reference proteome</keyword>
<gene>
    <name evidence="1" type="primary">RvY_16755-1</name>
    <name evidence="1" type="synonym">RvY_16755.1</name>
    <name evidence="1" type="ORF">RvY_16755</name>
</gene>
<protein>
    <submittedName>
        <fullName evidence="1">Uncharacterized protein</fullName>
    </submittedName>
</protein>
<dbReference type="EMBL" id="BDGG01000014">
    <property type="protein sequence ID" value="GAV06834.1"/>
    <property type="molecule type" value="Genomic_DNA"/>
</dbReference>
<dbReference type="AlphaFoldDB" id="A0A1D1W5W2"/>
<dbReference type="Proteomes" id="UP000186922">
    <property type="component" value="Unassembled WGS sequence"/>
</dbReference>
<accession>A0A1D1W5W2</accession>